<keyword evidence="3" id="KW-1185">Reference proteome</keyword>
<dbReference type="InParanoid" id="A0A371RKN2"/>
<sequence>MAEAFHDVLFPVDIALGSRGGPIRRTEIVTLASGQERRLARWAQSRRRYDAGYGVRCRADIDALIAFFEVREGRRYAFRFRDPFDHVSGVSGSAPAPGDQPLGTGDGTETVFQLTKTYSSGAIDAARVITLPVAGTVRVAADNSELTEGEDFTLNALTGEVTFTAAPGAGVVLTAGFVFDTPVRFDTDQLIIEARTGGGDAPDIPLIEVRR</sequence>
<dbReference type="EMBL" id="QUQO01000001">
    <property type="protein sequence ID" value="RFB05936.1"/>
    <property type="molecule type" value="Genomic_DNA"/>
</dbReference>
<comment type="caution">
    <text evidence="2">The sequence shown here is derived from an EMBL/GenBank/DDBJ whole genome shotgun (WGS) entry which is preliminary data.</text>
</comment>
<protein>
    <submittedName>
        <fullName evidence="2">TIGR02217 family protein</fullName>
    </submittedName>
</protein>
<accession>A0A371RKN2</accession>
<dbReference type="NCBIfam" id="TIGR02217">
    <property type="entry name" value="chp_TIGR02217"/>
    <property type="match status" value="1"/>
</dbReference>
<proteinExistence type="predicted"/>
<dbReference type="InterPro" id="IPR011740">
    <property type="entry name" value="DUF2460"/>
</dbReference>
<evidence type="ECO:0000313" key="2">
    <source>
        <dbReference type="EMBL" id="RFB05936.1"/>
    </source>
</evidence>
<name>A0A371RKN2_9PROT</name>
<dbReference type="AlphaFoldDB" id="A0A371RKN2"/>
<dbReference type="Pfam" id="PF09343">
    <property type="entry name" value="DUF2460"/>
    <property type="match status" value="1"/>
</dbReference>
<evidence type="ECO:0000259" key="1">
    <source>
        <dbReference type="Pfam" id="PF09343"/>
    </source>
</evidence>
<gene>
    <name evidence="2" type="ORF">DX908_12065</name>
</gene>
<dbReference type="Proteomes" id="UP000264589">
    <property type="component" value="Unassembled WGS sequence"/>
</dbReference>
<feature type="domain" description="DUF2460" evidence="1">
    <location>
        <begin position="6"/>
        <end position="210"/>
    </location>
</feature>
<dbReference type="OrthoDB" id="1685145at2"/>
<dbReference type="RefSeq" id="WP_116392568.1">
    <property type="nucleotide sequence ID" value="NZ_QUQO01000001.1"/>
</dbReference>
<organism evidence="2 3">
    <name type="scientific">Parvularcula marina</name>
    <dbReference type="NCBI Taxonomy" id="2292771"/>
    <lineage>
        <taxon>Bacteria</taxon>
        <taxon>Pseudomonadati</taxon>
        <taxon>Pseudomonadota</taxon>
        <taxon>Alphaproteobacteria</taxon>
        <taxon>Parvularculales</taxon>
        <taxon>Parvularculaceae</taxon>
        <taxon>Parvularcula</taxon>
    </lineage>
</organism>
<reference evidence="2 3" key="1">
    <citation type="submission" date="2018-08" db="EMBL/GenBank/DDBJ databases">
        <title>Parvularcula sp. SM1705, isolated from surface water of the South Sea China.</title>
        <authorList>
            <person name="Sun L."/>
        </authorList>
    </citation>
    <scope>NUCLEOTIDE SEQUENCE [LARGE SCALE GENOMIC DNA]</scope>
    <source>
        <strain evidence="2 3">SM1705</strain>
    </source>
</reference>
<evidence type="ECO:0000313" key="3">
    <source>
        <dbReference type="Proteomes" id="UP000264589"/>
    </source>
</evidence>